<feature type="transmembrane region" description="Helical" evidence="8">
    <location>
        <begin position="344"/>
        <end position="370"/>
    </location>
</feature>
<feature type="transmembrane region" description="Helical" evidence="8">
    <location>
        <begin position="382"/>
        <end position="405"/>
    </location>
</feature>
<keyword evidence="11" id="KW-1185">Reference proteome</keyword>
<dbReference type="Proteomes" id="UP000604825">
    <property type="component" value="Unassembled WGS sequence"/>
</dbReference>
<evidence type="ECO:0000256" key="3">
    <source>
        <dbReference type="ARBA" id="ARBA00022448"/>
    </source>
</evidence>
<dbReference type="InterPro" id="IPR052215">
    <property type="entry name" value="Plant_ABCG"/>
</dbReference>
<keyword evidence="6 8" id="KW-0472">Membrane</keyword>
<evidence type="ECO:0000256" key="8">
    <source>
        <dbReference type="SAM" id="Phobius"/>
    </source>
</evidence>
<evidence type="ECO:0000256" key="6">
    <source>
        <dbReference type="ARBA" id="ARBA00023136"/>
    </source>
</evidence>
<name>A0A811Q2S1_9POAL</name>
<keyword evidence="5 8" id="KW-1133">Transmembrane helix</keyword>
<evidence type="ECO:0000256" key="7">
    <source>
        <dbReference type="SAM" id="MobiDB-lite"/>
    </source>
</evidence>
<proteinExistence type="inferred from homology"/>
<dbReference type="EMBL" id="CAJGYO010000009">
    <property type="protein sequence ID" value="CAD6252519.1"/>
    <property type="molecule type" value="Genomic_DNA"/>
</dbReference>
<comment type="similarity">
    <text evidence="2">Belongs to the ABC transporter superfamily. ABCG family. Eye pigment precursor importer (TC 3.A.1.204) subfamily.</text>
</comment>
<evidence type="ECO:0000256" key="4">
    <source>
        <dbReference type="ARBA" id="ARBA00022692"/>
    </source>
</evidence>
<dbReference type="PANTHER" id="PTHR48042">
    <property type="entry name" value="ABC TRANSPORTER G FAMILY MEMBER 11"/>
    <property type="match status" value="1"/>
</dbReference>
<feature type="transmembrane region" description="Helical" evidence="8">
    <location>
        <begin position="498"/>
        <end position="519"/>
    </location>
</feature>
<evidence type="ECO:0000313" key="11">
    <source>
        <dbReference type="Proteomes" id="UP000604825"/>
    </source>
</evidence>
<gene>
    <name evidence="10" type="ORF">NCGR_LOCUS36170</name>
</gene>
<comment type="subcellular location">
    <subcellularLocation>
        <location evidence="1">Membrane</location>
        <topology evidence="1">Multi-pass membrane protein</topology>
    </subcellularLocation>
</comment>
<protein>
    <recommendedName>
        <fullName evidence="9">ABC-2 type transporter transmembrane domain-containing protein</fullName>
    </recommendedName>
</protein>
<feature type="transmembrane region" description="Helical" evidence="8">
    <location>
        <begin position="304"/>
        <end position="324"/>
    </location>
</feature>
<organism evidence="10 11">
    <name type="scientific">Miscanthus lutarioriparius</name>
    <dbReference type="NCBI Taxonomy" id="422564"/>
    <lineage>
        <taxon>Eukaryota</taxon>
        <taxon>Viridiplantae</taxon>
        <taxon>Streptophyta</taxon>
        <taxon>Embryophyta</taxon>
        <taxon>Tracheophyta</taxon>
        <taxon>Spermatophyta</taxon>
        <taxon>Magnoliopsida</taxon>
        <taxon>Liliopsida</taxon>
        <taxon>Poales</taxon>
        <taxon>Poaceae</taxon>
        <taxon>PACMAD clade</taxon>
        <taxon>Panicoideae</taxon>
        <taxon>Andropogonodae</taxon>
        <taxon>Andropogoneae</taxon>
        <taxon>Saccharinae</taxon>
        <taxon>Miscanthus</taxon>
    </lineage>
</organism>
<dbReference type="GO" id="GO:0016020">
    <property type="term" value="C:membrane"/>
    <property type="evidence" value="ECO:0007669"/>
    <property type="project" value="UniProtKB-SubCell"/>
</dbReference>
<dbReference type="InterPro" id="IPR013525">
    <property type="entry name" value="ABC2_TM"/>
</dbReference>
<dbReference type="PANTHER" id="PTHR48042:SF9">
    <property type="entry name" value="ABC-2 TYPE TRANSPORTER FAMILY PROTEIN, EXPRESSED"/>
    <property type="match status" value="1"/>
</dbReference>
<dbReference type="GO" id="GO:0140359">
    <property type="term" value="F:ABC-type transporter activity"/>
    <property type="evidence" value="ECO:0007669"/>
    <property type="project" value="InterPro"/>
</dbReference>
<evidence type="ECO:0000313" key="10">
    <source>
        <dbReference type="EMBL" id="CAD6252519.1"/>
    </source>
</evidence>
<dbReference type="OrthoDB" id="66620at2759"/>
<evidence type="ECO:0000256" key="2">
    <source>
        <dbReference type="ARBA" id="ARBA00005814"/>
    </source>
</evidence>
<feature type="transmembrane region" description="Helical" evidence="8">
    <location>
        <begin position="270"/>
        <end position="292"/>
    </location>
</feature>
<accession>A0A811Q2S1</accession>
<evidence type="ECO:0000256" key="5">
    <source>
        <dbReference type="ARBA" id="ARBA00022989"/>
    </source>
</evidence>
<feature type="region of interest" description="Disordered" evidence="7">
    <location>
        <begin position="1"/>
        <end position="21"/>
    </location>
</feature>
<keyword evidence="3" id="KW-0813">Transport</keyword>
<feature type="domain" description="ABC-2 type transporter transmembrane" evidence="9">
    <location>
        <begin position="251"/>
        <end position="462"/>
    </location>
</feature>
<comment type="caution">
    <text evidence="10">The sequence shown here is derived from an EMBL/GenBank/DDBJ whole genome shotgun (WGS) entry which is preliminary data.</text>
</comment>
<dbReference type="Pfam" id="PF01061">
    <property type="entry name" value="ABC2_membrane"/>
    <property type="match status" value="1"/>
</dbReference>
<evidence type="ECO:0000259" key="9">
    <source>
        <dbReference type="Pfam" id="PF01061"/>
    </source>
</evidence>
<keyword evidence="4 8" id="KW-0812">Transmembrane</keyword>
<sequence length="537" mass="59579">MVATSSSSSLPRWAPTPSPSQTLWRWGGGGVVFAWGGRRHRGTASSDGAAAAERACVVVVPRSGCELQVVVPSSTGEDGGDPRAFLTWEDVRVSAAGGGGPRGAPDRLQKIQKLQQKQLQSLAMLPSRTNFALTPLLPMDPTPFSDHALKISTDSVRTDCGHEFFTLNGFPCPHLRSPSDHFLRTINKDFDEETVESSTANRKTAAEAIDILATAYRSSNYLEKTTEQIVEMKNMDGASFRRREQASFATKLLVLTRRSFLNMHRDIGYYWMRLAIYMGIGICLGTIFYQVGYSYSSIQSRCSVIMYTVALLTFMSIGGFPSFVEDVKVFRKERLSGHYGVSEFVISNTLLATPYLSVIAVLPGAMLYYLTGLTKGVDHFTYFVMVVCICCLLVESMMMVIAAIVPDFLMGIIIGAGVQGVMMQNGGFFRLPNELPKAIWKYPCYYMSFHKYAVQGLYKNEFMGLSFPSDQLIESNVTISGIQVLKVKLQVELGYSKWVDLAIVCGMMVTYRMIFFTIVKIAEEIRQKMGGKRGCVR</sequence>
<dbReference type="AlphaFoldDB" id="A0A811Q2S1"/>
<feature type="compositionally biased region" description="Polar residues" evidence="7">
    <location>
        <begin position="1"/>
        <end position="10"/>
    </location>
</feature>
<reference evidence="10" key="1">
    <citation type="submission" date="2020-10" db="EMBL/GenBank/DDBJ databases">
        <authorList>
            <person name="Han B."/>
            <person name="Lu T."/>
            <person name="Zhao Q."/>
            <person name="Huang X."/>
            <person name="Zhao Y."/>
        </authorList>
    </citation>
    <scope>NUCLEOTIDE SEQUENCE</scope>
</reference>
<evidence type="ECO:0000256" key="1">
    <source>
        <dbReference type="ARBA" id="ARBA00004141"/>
    </source>
</evidence>